<evidence type="ECO:0000313" key="3">
    <source>
        <dbReference type="Proteomes" id="UP000198460"/>
    </source>
</evidence>
<dbReference type="EMBL" id="FXAN01000050">
    <property type="protein sequence ID" value="SMG00190.1"/>
    <property type="molecule type" value="Genomic_DNA"/>
</dbReference>
<sequence>MKRLVEAGHRTRYEPAGSAARRPNACARRAFAREAAGHA</sequence>
<dbReference type="Proteomes" id="UP000198460">
    <property type="component" value="Unassembled WGS sequence"/>
</dbReference>
<protein>
    <submittedName>
        <fullName evidence="2">Uncharacterized protein</fullName>
    </submittedName>
</protein>
<gene>
    <name evidence="2" type="ORF">BSIN_0315</name>
</gene>
<organism evidence="2 3">
    <name type="scientific">Burkholderia singularis</name>
    <dbReference type="NCBI Taxonomy" id="1503053"/>
    <lineage>
        <taxon>Bacteria</taxon>
        <taxon>Pseudomonadati</taxon>
        <taxon>Pseudomonadota</taxon>
        <taxon>Betaproteobacteria</taxon>
        <taxon>Burkholderiales</taxon>
        <taxon>Burkholderiaceae</taxon>
        <taxon>Burkholderia</taxon>
        <taxon>pseudomallei group</taxon>
    </lineage>
</organism>
<proteinExistence type="predicted"/>
<accession>A0A238H4P5</accession>
<evidence type="ECO:0000313" key="2">
    <source>
        <dbReference type="EMBL" id="SMG00190.1"/>
    </source>
</evidence>
<reference evidence="2 3" key="1">
    <citation type="submission" date="2017-04" db="EMBL/GenBank/DDBJ databases">
        <authorList>
            <person name="Afonso C.L."/>
            <person name="Miller P.J."/>
            <person name="Scott M.A."/>
            <person name="Spackman E."/>
            <person name="Goraichik I."/>
            <person name="Dimitrov K.M."/>
            <person name="Suarez D.L."/>
            <person name="Swayne D.E."/>
        </authorList>
    </citation>
    <scope>NUCLEOTIDE SEQUENCE [LARGE SCALE GENOMIC DNA]</scope>
    <source>
        <strain evidence="2">LMG 28154</strain>
    </source>
</reference>
<dbReference type="AlphaFoldDB" id="A0A238H4P5"/>
<evidence type="ECO:0000256" key="1">
    <source>
        <dbReference type="SAM" id="MobiDB-lite"/>
    </source>
</evidence>
<feature type="region of interest" description="Disordered" evidence="1">
    <location>
        <begin position="1"/>
        <end position="21"/>
    </location>
</feature>
<name>A0A238H4P5_9BURK</name>
<feature type="compositionally biased region" description="Basic and acidic residues" evidence="1">
    <location>
        <begin position="1"/>
        <end position="13"/>
    </location>
</feature>